<name>A0A8H4VPX6_9AGAR</name>
<accession>A0A8H4VPX6</accession>
<keyword evidence="3" id="KW-1185">Reference proteome</keyword>
<evidence type="ECO:0000313" key="3">
    <source>
        <dbReference type="Proteomes" id="UP000521872"/>
    </source>
</evidence>
<comment type="caution">
    <text evidence="2">The sequence shown here is derived from an EMBL/GenBank/DDBJ whole genome shotgun (WGS) entry which is preliminary data.</text>
</comment>
<dbReference type="Pfam" id="PF20151">
    <property type="entry name" value="DUF6533"/>
    <property type="match status" value="1"/>
</dbReference>
<proteinExistence type="predicted"/>
<dbReference type="AlphaFoldDB" id="A0A8H4VPX6"/>
<organism evidence="2 3">
    <name type="scientific">Agrocybe pediades</name>
    <dbReference type="NCBI Taxonomy" id="84607"/>
    <lineage>
        <taxon>Eukaryota</taxon>
        <taxon>Fungi</taxon>
        <taxon>Dikarya</taxon>
        <taxon>Basidiomycota</taxon>
        <taxon>Agaricomycotina</taxon>
        <taxon>Agaricomycetes</taxon>
        <taxon>Agaricomycetidae</taxon>
        <taxon>Agaricales</taxon>
        <taxon>Agaricineae</taxon>
        <taxon>Strophariaceae</taxon>
        <taxon>Agrocybe</taxon>
    </lineage>
</organism>
<dbReference type="InterPro" id="IPR045340">
    <property type="entry name" value="DUF6533"/>
</dbReference>
<sequence length="46" mass="5103">MSESIPPDVLAVAASHLRAAKFFQLAAFVMLIYDHMLTFSDEASFL</sequence>
<feature type="domain" description="DUF6533" evidence="1">
    <location>
        <begin position="23"/>
        <end position="45"/>
    </location>
</feature>
<protein>
    <recommendedName>
        <fullName evidence="1">DUF6533 domain-containing protein</fullName>
    </recommendedName>
</protein>
<evidence type="ECO:0000313" key="2">
    <source>
        <dbReference type="EMBL" id="KAF4616035.1"/>
    </source>
</evidence>
<dbReference type="EMBL" id="JAACJL010000032">
    <property type="protein sequence ID" value="KAF4616035.1"/>
    <property type="molecule type" value="Genomic_DNA"/>
</dbReference>
<dbReference type="Proteomes" id="UP000521872">
    <property type="component" value="Unassembled WGS sequence"/>
</dbReference>
<gene>
    <name evidence="2" type="ORF">D9613_011371</name>
</gene>
<reference evidence="2 3" key="1">
    <citation type="submission" date="2019-12" db="EMBL/GenBank/DDBJ databases">
        <authorList>
            <person name="Floudas D."/>
            <person name="Bentzer J."/>
            <person name="Ahren D."/>
            <person name="Johansson T."/>
            <person name="Persson P."/>
            <person name="Tunlid A."/>
        </authorList>
    </citation>
    <scope>NUCLEOTIDE SEQUENCE [LARGE SCALE GENOMIC DNA]</scope>
    <source>
        <strain evidence="2 3">CBS 102.39</strain>
    </source>
</reference>
<evidence type="ECO:0000259" key="1">
    <source>
        <dbReference type="Pfam" id="PF20151"/>
    </source>
</evidence>